<dbReference type="Proteomes" id="UP000305778">
    <property type="component" value="Unassembled WGS sequence"/>
</dbReference>
<gene>
    <name evidence="2" type="ORF">FCI23_42925</name>
</gene>
<keyword evidence="3" id="KW-1185">Reference proteome</keyword>
<comment type="caution">
    <text evidence="2">The sequence shown here is derived from an EMBL/GenBank/DDBJ whole genome shotgun (WGS) entry which is preliminary data.</text>
</comment>
<feature type="compositionally biased region" description="Basic and acidic residues" evidence="1">
    <location>
        <begin position="12"/>
        <end position="27"/>
    </location>
</feature>
<organism evidence="2 3">
    <name type="scientific">Actinacidiphila oryziradicis</name>
    <dbReference type="NCBI Taxonomy" id="2571141"/>
    <lineage>
        <taxon>Bacteria</taxon>
        <taxon>Bacillati</taxon>
        <taxon>Actinomycetota</taxon>
        <taxon>Actinomycetes</taxon>
        <taxon>Kitasatosporales</taxon>
        <taxon>Streptomycetaceae</taxon>
        <taxon>Actinacidiphila</taxon>
    </lineage>
</organism>
<sequence>MRIPGEFGESGHGTEREGAAGAHREPRPGFGKPITIEGNNHSGAGTRAAPDPIATPAVLPWQTCDGGRERPFRAAEPGRCRDCPPDNDVTTAGPAITHADHLQTAC</sequence>
<feature type="region of interest" description="Disordered" evidence="1">
    <location>
        <begin position="1"/>
        <end position="70"/>
    </location>
</feature>
<dbReference type="OrthoDB" id="9178552at2"/>
<protein>
    <submittedName>
        <fullName evidence="2">Uncharacterized protein</fullName>
    </submittedName>
</protein>
<evidence type="ECO:0000313" key="2">
    <source>
        <dbReference type="EMBL" id="TKA00386.1"/>
    </source>
</evidence>
<proteinExistence type="predicted"/>
<dbReference type="EMBL" id="SUMC01000086">
    <property type="protein sequence ID" value="TKA00386.1"/>
    <property type="molecule type" value="Genomic_DNA"/>
</dbReference>
<reference evidence="2 3" key="1">
    <citation type="submission" date="2019-04" db="EMBL/GenBank/DDBJ databases">
        <title>Streptomyces oryziradicis sp. nov., a novel actinomycete isolated from rhizosphere soil of rice (Oryza sativa L.).</title>
        <authorList>
            <person name="Li C."/>
        </authorList>
    </citation>
    <scope>NUCLEOTIDE SEQUENCE [LARGE SCALE GENOMIC DNA]</scope>
    <source>
        <strain evidence="2 3">NEAU-C40</strain>
    </source>
</reference>
<evidence type="ECO:0000313" key="3">
    <source>
        <dbReference type="Proteomes" id="UP000305778"/>
    </source>
</evidence>
<name>A0A4U0RVU3_9ACTN</name>
<dbReference type="AlphaFoldDB" id="A0A4U0RVU3"/>
<accession>A0A4U0RVU3</accession>
<evidence type="ECO:0000256" key="1">
    <source>
        <dbReference type="SAM" id="MobiDB-lite"/>
    </source>
</evidence>